<evidence type="ECO:0000313" key="2">
    <source>
        <dbReference type="Proteomes" id="UP000242704"/>
    </source>
</evidence>
<protein>
    <submittedName>
        <fullName evidence="1">Uncharacterized protein</fullName>
    </submittedName>
</protein>
<dbReference type="RefSeq" id="WP_107360547.1">
    <property type="nucleotide sequence ID" value="NZ_PYZV01000025.1"/>
</dbReference>
<dbReference type="InterPro" id="IPR008979">
    <property type="entry name" value="Galactose-bd-like_sf"/>
</dbReference>
<dbReference type="Gene3D" id="2.60.120.260">
    <property type="entry name" value="Galactose-binding domain-like"/>
    <property type="match status" value="1"/>
</dbReference>
<dbReference type="SUPFAM" id="SSF49785">
    <property type="entry name" value="Galactose-binding domain-like"/>
    <property type="match status" value="1"/>
</dbReference>
<reference evidence="1 2" key="1">
    <citation type="journal article" date="2016" name="Front. Microbiol.">
        <title>Comprehensive Phylogenetic Analysis of Bovine Non-aureus Staphylococci Species Based on Whole-Genome Sequencing.</title>
        <authorList>
            <person name="Naushad S."/>
            <person name="Barkema H.W."/>
            <person name="Luby C."/>
            <person name="Condas L.A."/>
            <person name="Nobrega D.B."/>
            <person name="Carson D.A."/>
            <person name="De Buck J."/>
        </authorList>
    </citation>
    <scope>NUCLEOTIDE SEQUENCE [LARGE SCALE GENOMIC DNA]</scope>
    <source>
        <strain evidence="1 2">SNUC 505</strain>
    </source>
</reference>
<proteinExistence type="predicted"/>
<sequence length="281" mass="33139">MYIEKKTIEQYRDKNRLTSPRHITPYMSQNEYFNTFCEEEAASVITIENQWTIEQHQSFIVTKPSQGEGSNAPQDVLSRCYTLQSHFHVNDYNRVNDYHLIINEIKLPTFIFIDEQMVTYIEPEDTYHRINVTPFVQEGHNHLKMICFPVAHWYKQAQIHDFYESMHIVARGYDRIEDFDIFCQFYPTLGVMQPTLHIKDIEGAPQITYQLLDQFGDILQKGDIDIDTPNCLDMNTISIEETHIHHLTLMLETQDEVIMHDIQLHFLQPLAHQAMTKVISC</sequence>
<accession>A0AAE5W918</accession>
<gene>
    <name evidence="1" type="ORF">BU653_04435</name>
</gene>
<comment type="caution">
    <text evidence="1">The sequence shown here is derived from an EMBL/GenBank/DDBJ whole genome shotgun (WGS) entry which is preliminary data.</text>
</comment>
<name>A0AAE5W918_STACR</name>
<evidence type="ECO:0000313" key="1">
    <source>
        <dbReference type="EMBL" id="PTG15504.1"/>
    </source>
</evidence>
<dbReference type="AlphaFoldDB" id="A0AAE5W918"/>
<organism evidence="1 2">
    <name type="scientific">Staphylococcus chromogenes</name>
    <name type="common">Staphylococcus hyicus subsp. chromogenes</name>
    <dbReference type="NCBI Taxonomy" id="46126"/>
    <lineage>
        <taxon>Bacteria</taxon>
        <taxon>Bacillati</taxon>
        <taxon>Bacillota</taxon>
        <taxon>Bacilli</taxon>
        <taxon>Bacillales</taxon>
        <taxon>Staphylococcaceae</taxon>
        <taxon>Staphylococcus</taxon>
    </lineage>
</organism>
<dbReference type="Proteomes" id="UP000242704">
    <property type="component" value="Unassembled WGS sequence"/>
</dbReference>
<dbReference type="EMBL" id="PZBZ01000018">
    <property type="protein sequence ID" value="PTG15504.1"/>
    <property type="molecule type" value="Genomic_DNA"/>
</dbReference>